<reference evidence="1" key="1">
    <citation type="journal article" date="2015" name="Nature">
        <title>Complex archaea that bridge the gap between prokaryotes and eukaryotes.</title>
        <authorList>
            <person name="Spang A."/>
            <person name="Saw J.H."/>
            <person name="Jorgensen S.L."/>
            <person name="Zaremba-Niedzwiedzka K."/>
            <person name="Martijn J."/>
            <person name="Lind A.E."/>
            <person name="van Eijk R."/>
            <person name="Schleper C."/>
            <person name="Guy L."/>
            <person name="Ettema T.J."/>
        </authorList>
    </citation>
    <scope>NUCLEOTIDE SEQUENCE</scope>
</reference>
<organism evidence="1">
    <name type="scientific">marine sediment metagenome</name>
    <dbReference type="NCBI Taxonomy" id="412755"/>
    <lineage>
        <taxon>unclassified sequences</taxon>
        <taxon>metagenomes</taxon>
        <taxon>ecological metagenomes</taxon>
    </lineage>
</organism>
<comment type="caution">
    <text evidence="1">The sequence shown here is derived from an EMBL/GenBank/DDBJ whole genome shotgun (WGS) entry which is preliminary data.</text>
</comment>
<evidence type="ECO:0000313" key="1">
    <source>
        <dbReference type="EMBL" id="KKN48617.1"/>
    </source>
</evidence>
<proteinExistence type="predicted"/>
<sequence length="898" mass="98976">MTFTVVVTEKFRKGTDARALGTFPTAAAAQKFITEAKFVSRRGSPSVVETSKVQSFIASRQTGIFKPSFVAPTGAELKAKAEREKAASKVERLRATAKGELIIKDSPLTAAQQRKIALQSLAARGFTGVKLPEQTQKQFLEARTLQQLSTGETATFQFGVQAPRPLTRQQRLESLFAATGAARERTAAEREQLELAALGFAPSRPIAAGETMILPSLDLLDLSAFQRPARAGVIETRKDKPFFDIGKITDFTGVIPKGQPIQETISIITPSQFSLDFSVVEFGAATPFIQPKQETITLPPPDFFGKPPKLSAETAKLEKETREILGLEGRVTQLKAELFLEGVPKAIEAAPLALGFFGLAVIAPPAITLTVGVGATALSIPAFQEEIGKKGLIRTLVSESLVFAEFAAAGGFGAKLRTSARFREAAFDIKLEELTFKDIDPTFTFEKKPFLIEAEKPPKFLQRTIEGEVITPKQLEEKLSILETEILEPTTPKELRRFLGQVEKAQISREQAAIERGRFTPETEEVFKLAGTEGLVTPRKLGALERQLQLRESFATKAQLAAFALREIPTGKPPPPRQKVLIGEVFGLGGLIPPQRILISDIFTGTFKQFPKPKRELPEILEPEVITGTRRRLDFPLLLGTGIFADVFADVKTDQLQQLRQLQQLDLSSIEAEILAQDTRAVLDVDILQIQALESRTAQEVIQDQLLEQKQRQRALLVEDLLFDTFPKPLRITTPKKPPKKPPKRIKPPKILVSDLDLDVVLPGGPGFDVLVREKGKDIEFDTKRSFPSQRANNIGADIVDNSAAASFRIRRSKQPIDSVFDDNTFLLRDKFKSPSKKSKLPPNQLVEKKTFRIDTPGELRGITAKGLIAKRKKQRRSGKNIIGNLLKTNGGNISGIF</sequence>
<dbReference type="EMBL" id="LAZR01001213">
    <property type="protein sequence ID" value="KKN48617.1"/>
    <property type="molecule type" value="Genomic_DNA"/>
</dbReference>
<accession>A0A0F9RG18</accession>
<dbReference type="AlphaFoldDB" id="A0A0F9RG18"/>
<gene>
    <name evidence="1" type="ORF">LCGC14_0651160</name>
</gene>
<protein>
    <submittedName>
        <fullName evidence="1">Uncharacterized protein</fullName>
    </submittedName>
</protein>
<name>A0A0F9RG18_9ZZZZ</name>